<proteinExistence type="predicted"/>
<comment type="caution">
    <text evidence="1">The sequence shown here is derived from an EMBL/GenBank/DDBJ whole genome shotgun (WGS) entry which is preliminary data.</text>
</comment>
<accession>A0ACC0U0Y0</accession>
<keyword evidence="2" id="KW-1185">Reference proteome</keyword>
<reference evidence="1" key="1">
    <citation type="submission" date="2021-03" db="EMBL/GenBank/DDBJ databases">
        <title>Evolutionary priming and transition to the ectomycorrhizal habit in an iconic lineage of mushroom-forming fungi: is preadaptation a requirement?</title>
        <authorList>
            <consortium name="DOE Joint Genome Institute"/>
            <person name="Looney B.P."/>
            <person name="Miyauchi S."/>
            <person name="Morin E."/>
            <person name="Drula E."/>
            <person name="Courty P.E."/>
            <person name="Chicoki N."/>
            <person name="Fauchery L."/>
            <person name="Kohler A."/>
            <person name="Kuo A."/>
            <person name="LaButti K."/>
            <person name="Pangilinan J."/>
            <person name="Lipzen A."/>
            <person name="Riley R."/>
            <person name="Andreopoulos W."/>
            <person name="He G."/>
            <person name="Johnson J."/>
            <person name="Barry K.W."/>
            <person name="Grigoriev I.V."/>
            <person name="Nagy L."/>
            <person name="Hibbett D."/>
            <person name="Henrissat B."/>
            <person name="Matheny P.B."/>
            <person name="Labbe J."/>
            <person name="Martin A.F."/>
        </authorList>
    </citation>
    <scope>NUCLEOTIDE SEQUENCE</scope>
    <source>
        <strain evidence="1">BPL698</strain>
    </source>
</reference>
<gene>
    <name evidence="1" type="ORF">F5148DRAFT_370760</name>
</gene>
<organism evidence="1 2">
    <name type="scientific">Russula earlei</name>
    <dbReference type="NCBI Taxonomy" id="71964"/>
    <lineage>
        <taxon>Eukaryota</taxon>
        <taxon>Fungi</taxon>
        <taxon>Dikarya</taxon>
        <taxon>Basidiomycota</taxon>
        <taxon>Agaricomycotina</taxon>
        <taxon>Agaricomycetes</taxon>
        <taxon>Russulales</taxon>
        <taxon>Russulaceae</taxon>
        <taxon>Russula</taxon>
    </lineage>
</organism>
<name>A0ACC0U0Y0_9AGAM</name>
<dbReference type="EMBL" id="JAGFNK010000236">
    <property type="protein sequence ID" value="KAI9456409.1"/>
    <property type="molecule type" value="Genomic_DNA"/>
</dbReference>
<dbReference type="Proteomes" id="UP001207468">
    <property type="component" value="Unassembled WGS sequence"/>
</dbReference>
<sequence length="183" mass="20823">MSPGAKRWRSSGGHTNRCRGHPSVVNGIHSFPEPYLEPELKSIQVACGMNRRPSCLWCRSRLTSNRPRLLVRRRREEGSTPFIRRLRGTRCGDVWSTRPWYLHANWQYYDPSDPSTFPMPFASASRTAIQTTADSLKSHSPESTSTKNKTRCQGVPLFNRVMGSGTCWRSTKRTCSVMAKGFE</sequence>
<evidence type="ECO:0000313" key="2">
    <source>
        <dbReference type="Proteomes" id="UP001207468"/>
    </source>
</evidence>
<protein>
    <submittedName>
        <fullName evidence="1">Uncharacterized protein</fullName>
    </submittedName>
</protein>
<evidence type="ECO:0000313" key="1">
    <source>
        <dbReference type="EMBL" id="KAI9456409.1"/>
    </source>
</evidence>